<dbReference type="Gene3D" id="3.30.300.30">
    <property type="match status" value="1"/>
</dbReference>
<gene>
    <name evidence="5" type="ORF">SAMN04489867_3289</name>
</gene>
<evidence type="ECO:0000259" key="4">
    <source>
        <dbReference type="Pfam" id="PF16177"/>
    </source>
</evidence>
<dbReference type="Pfam" id="PF13193">
    <property type="entry name" value="AMP-binding_C"/>
    <property type="match status" value="1"/>
</dbReference>
<dbReference type="OrthoDB" id="9803968at2"/>
<sequence length="635" mass="67761">MGNGSYHAAYRQSLDDPATFWGDAAKAIDWITPPSRVLDDDRPPFYRWFTGGTLNTCFNALDRHVAAGRGDQAALHYESPVTDTHQTITYAALLDRVATFAGALASLGVGKGDRVVIYMPMVPEAVVAMLACARLGAVHSVVFGGFAPAELAARVEDAKPVVIVAASCGVEPTRVIEYKPLLDAALDRSSHKPEAVIVLQREQARAAVGERDTDWEELDWDELVADAEPADCVEVAATDPLYILYTSGTTGRPKGIVRDNGGHAVALRWSMGNIYGIEPGDTWFTASDVGWVVGHSYIVYAPLLTGATSVLYEGKPVGTPDAGAFWRVIAEHGVKAMFTAPTAYRAIKRDDPDGALMKAHDLSSLQTVFLAGERLDPDTYEWASQRLGVPVVDNWWQTETGWPIAANLRGLEPMPIKPGSPTVPVPGYDVRILGEGGRELAAGDEGAICIRLPLPPGTLPTLWGDDDRFVAGYLSAFYGYYLTGDGGLVDADGYLYVMGRTDDVLNVAGHRLSTGSIEAALAGHPAVAECAVIGVLDELKGQVPRALVVLKAGVDAAADGEQIAAELKQRVRDEVGAIASLQRVDVVTALPKTRSGKILRKTMREMADGRTPTVPGTIEDASVLETLAPVLSPPA</sequence>
<dbReference type="Pfam" id="PF00501">
    <property type="entry name" value="AMP-binding"/>
    <property type="match status" value="1"/>
</dbReference>
<dbReference type="GO" id="GO:0050218">
    <property type="term" value="F:propionate-CoA ligase activity"/>
    <property type="evidence" value="ECO:0007669"/>
    <property type="project" value="TreeGrafter"/>
</dbReference>
<dbReference type="Proteomes" id="UP000199077">
    <property type="component" value="Chromosome I"/>
</dbReference>
<dbReference type="SUPFAM" id="SSF56801">
    <property type="entry name" value="Acetyl-CoA synthetase-like"/>
    <property type="match status" value="1"/>
</dbReference>
<evidence type="ECO:0000259" key="3">
    <source>
        <dbReference type="Pfam" id="PF13193"/>
    </source>
</evidence>
<feature type="domain" description="Acetyl-coenzyme A synthetase N-terminal" evidence="4">
    <location>
        <begin position="6"/>
        <end position="60"/>
    </location>
</feature>
<proteinExistence type="inferred from homology"/>
<evidence type="ECO:0000259" key="2">
    <source>
        <dbReference type="Pfam" id="PF00501"/>
    </source>
</evidence>
<feature type="domain" description="AMP-dependent synthetase/ligase" evidence="2">
    <location>
        <begin position="64"/>
        <end position="453"/>
    </location>
</feature>
<dbReference type="FunFam" id="3.40.50.12780:FF:000011">
    <property type="entry name" value="Acetyl-coenzyme A synthetase 2-like, mitochondrial"/>
    <property type="match status" value="1"/>
</dbReference>
<dbReference type="InterPro" id="IPR042099">
    <property type="entry name" value="ANL_N_sf"/>
</dbReference>
<keyword evidence="6" id="KW-1185">Reference proteome</keyword>
<accession>A0A1H0UFA8</accession>
<organism evidence="5 6">
    <name type="scientific">Pedococcus dokdonensis</name>
    <dbReference type="NCBI Taxonomy" id="443156"/>
    <lineage>
        <taxon>Bacteria</taxon>
        <taxon>Bacillati</taxon>
        <taxon>Actinomycetota</taxon>
        <taxon>Actinomycetes</taxon>
        <taxon>Micrococcales</taxon>
        <taxon>Intrasporangiaceae</taxon>
        <taxon>Pedococcus</taxon>
    </lineage>
</organism>
<dbReference type="NCBIfam" id="NF001208">
    <property type="entry name" value="PRK00174.1"/>
    <property type="match status" value="1"/>
</dbReference>
<dbReference type="InterPro" id="IPR025110">
    <property type="entry name" value="AMP-bd_C"/>
</dbReference>
<dbReference type="EMBL" id="LT629711">
    <property type="protein sequence ID" value="SDP64864.1"/>
    <property type="molecule type" value="Genomic_DNA"/>
</dbReference>
<dbReference type="AlphaFoldDB" id="A0A1H0UFA8"/>
<dbReference type="GO" id="GO:0070013">
    <property type="term" value="C:intracellular organelle lumen"/>
    <property type="evidence" value="ECO:0007669"/>
    <property type="project" value="UniProtKB-ARBA"/>
</dbReference>
<evidence type="ECO:0000313" key="5">
    <source>
        <dbReference type="EMBL" id="SDP64864.1"/>
    </source>
</evidence>
<dbReference type="CDD" id="cd05967">
    <property type="entry name" value="PrpE"/>
    <property type="match status" value="1"/>
</dbReference>
<dbReference type="Pfam" id="PF16177">
    <property type="entry name" value="ACAS_N"/>
    <property type="match status" value="1"/>
</dbReference>
<evidence type="ECO:0000256" key="1">
    <source>
        <dbReference type="ARBA" id="ARBA00006432"/>
    </source>
</evidence>
<dbReference type="InterPro" id="IPR032387">
    <property type="entry name" value="ACAS_N"/>
</dbReference>
<protein>
    <submittedName>
        <fullName evidence="5">Propionyl-CoA synthetase</fullName>
    </submittedName>
</protein>
<dbReference type="PROSITE" id="PS00455">
    <property type="entry name" value="AMP_BINDING"/>
    <property type="match status" value="1"/>
</dbReference>
<evidence type="ECO:0000313" key="6">
    <source>
        <dbReference type="Proteomes" id="UP000199077"/>
    </source>
</evidence>
<dbReference type="PANTHER" id="PTHR43347:SF3">
    <property type="entry name" value="ACYL-COA SYNTHETASE SHORT-CHAIN FAMILY MEMBER 3, MITOCHONDRIAL"/>
    <property type="match status" value="1"/>
</dbReference>
<dbReference type="PANTHER" id="PTHR43347">
    <property type="entry name" value="ACYL-COA SYNTHETASE"/>
    <property type="match status" value="1"/>
</dbReference>
<dbReference type="Gene3D" id="3.40.50.12780">
    <property type="entry name" value="N-terminal domain of ligase-like"/>
    <property type="match status" value="1"/>
</dbReference>
<dbReference type="InterPro" id="IPR045851">
    <property type="entry name" value="AMP-bd_C_sf"/>
</dbReference>
<reference evidence="6" key="1">
    <citation type="submission" date="2016-10" db="EMBL/GenBank/DDBJ databases">
        <authorList>
            <person name="Varghese N."/>
            <person name="Submissions S."/>
        </authorList>
    </citation>
    <scope>NUCLEOTIDE SEQUENCE [LARGE SCALE GENOMIC DNA]</scope>
    <source>
        <strain evidence="6">DSM 22329</strain>
    </source>
</reference>
<dbReference type="InterPro" id="IPR000873">
    <property type="entry name" value="AMP-dep_synth/lig_dom"/>
</dbReference>
<comment type="similarity">
    <text evidence="1">Belongs to the ATP-dependent AMP-binding enzyme family.</text>
</comment>
<dbReference type="InterPro" id="IPR020845">
    <property type="entry name" value="AMP-binding_CS"/>
</dbReference>
<name>A0A1H0UFA8_9MICO</name>
<dbReference type="STRING" id="443156.SAMN04489867_3289"/>
<feature type="domain" description="AMP-binding enzyme C-terminal" evidence="3">
    <location>
        <begin position="517"/>
        <end position="597"/>
    </location>
</feature>